<feature type="region of interest" description="Disordered" evidence="1">
    <location>
        <begin position="488"/>
        <end position="513"/>
    </location>
</feature>
<organism evidence="2 3">
    <name type="scientific">Solanum commersonii</name>
    <name type="common">Commerson's wild potato</name>
    <name type="synonym">Commerson's nightshade</name>
    <dbReference type="NCBI Taxonomy" id="4109"/>
    <lineage>
        <taxon>Eukaryota</taxon>
        <taxon>Viridiplantae</taxon>
        <taxon>Streptophyta</taxon>
        <taxon>Embryophyta</taxon>
        <taxon>Tracheophyta</taxon>
        <taxon>Spermatophyta</taxon>
        <taxon>Magnoliopsida</taxon>
        <taxon>eudicotyledons</taxon>
        <taxon>Gunneridae</taxon>
        <taxon>Pentapetalae</taxon>
        <taxon>asterids</taxon>
        <taxon>lamiids</taxon>
        <taxon>Solanales</taxon>
        <taxon>Solanaceae</taxon>
        <taxon>Solanoideae</taxon>
        <taxon>Solaneae</taxon>
        <taxon>Solanum</taxon>
    </lineage>
</organism>
<dbReference type="EMBL" id="JACXVP010000009">
    <property type="protein sequence ID" value="KAG5585275.1"/>
    <property type="molecule type" value="Genomic_DNA"/>
</dbReference>
<comment type="caution">
    <text evidence="2">The sequence shown here is derived from an EMBL/GenBank/DDBJ whole genome shotgun (WGS) entry which is preliminary data.</text>
</comment>
<evidence type="ECO:0008006" key="4">
    <source>
        <dbReference type="Google" id="ProtNLM"/>
    </source>
</evidence>
<feature type="non-terminal residue" evidence="2">
    <location>
        <position position="1"/>
    </location>
</feature>
<sequence length="513" mass="58803">QVINKAHKTILKTLPIVICWNLWKNRCSVKYGGKISSISRVKYLIIKDMFLLLKFVFPYIQWPEVVDRIEHGKHEIRGGGILRDLNGTIVYTFTIPLGEGTNNQAKVQAASYGLNWCIQHRYQNIILERLSSFVQDLQGLAKQSTYLQYVHTYKEANNTADLLSKQSHTQDIIQHYYTTNQLQMQLEEVIFWRKWEFILNMDKAHSNPNAKIWLFWAGELDCNVLDTDEQHTTCELKHSDYPEKFIISYCSLNMEANQSIGRVKYLIFKDMMQLLITVFPYLQWPSNWKDVISMIENCRHELKVIPVGWDKPTMGVYKLNTDGSALTNPGKIGGGGILRDGQGNLVYAYAIPLGFGTKEQKCTWSQLRWIPSYLANGSTTTAQHLGSFSSTYRNLKISVSSVSISNASIHLGKLIVQLIIYLNGVIDKILFNISTRISNYQAHLEEVTFWRKWVCKISEEKDSEELNNLLEVMSNLFNKAIINSIAGAPSDERFRPPDPSTTMPNPNIHLPLL</sequence>
<dbReference type="PANTHER" id="PTHR47723:SF7">
    <property type="entry name" value="RNASE H FAMILY PROTEIN"/>
    <property type="match status" value="1"/>
</dbReference>
<proteinExistence type="predicted"/>
<protein>
    <recommendedName>
        <fullName evidence="4">RNase H type-1 domain-containing protein</fullName>
    </recommendedName>
</protein>
<dbReference type="InterPro" id="IPR053151">
    <property type="entry name" value="RNase_H-like"/>
</dbReference>
<accession>A0A9J5XAB1</accession>
<dbReference type="CDD" id="cd06222">
    <property type="entry name" value="RNase_H_like"/>
    <property type="match status" value="1"/>
</dbReference>
<evidence type="ECO:0000256" key="1">
    <source>
        <dbReference type="SAM" id="MobiDB-lite"/>
    </source>
</evidence>
<dbReference type="AlphaFoldDB" id="A0A9J5XAB1"/>
<evidence type="ECO:0000313" key="2">
    <source>
        <dbReference type="EMBL" id="KAG5585275.1"/>
    </source>
</evidence>
<dbReference type="Proteomes" id="UP000824120">
    <property type="component" value="Chromosome 9"/>
</dbReference>
<gene>
    <name evidence="2" type="ORF">H5410_045709</name>
</gene>
<dbReference type="OrthoDB" id="1270183at2759"/>
<name>A0A9J5XAB1_SOLCO</name>
<dbReference type="PANTHER" id="PTHR47723">
    <property type="entry name" value="OS05G0353850 PROTEIN"/>
    <property type="match status" value="1"/>
</dbReference>
<reference evidence="2 3" key="1">
    <citation type="submission" date="2020-09" db="EMBL/GenBank/DDBJ databases">
        <title>De no assembly of potato wild relative species, Solanum commersonii.</title>
        <authorList>
            <person name="Cho K."/>
        </authorList>
    </citation>
    <scope>NUCLEOTIDE SEQUENCE [LARGE SCALE GENOMIC DNA]</scope>
    <source>
        <strain evidence="2">LZ3.2</strain>
        <tissue evidence="2">Leaf</tissue>
    </source>
</reference>
<evidence type="ECO:0000313" key="3">
    <source>
        <dbReference type="Proteomes" id="UP000824120"/>
    </source>
</evidence>
<dbReference type="InterPro" id="IPR044730">
    <property type="entry name" value="RNase_H-like_dom_plant"/>
</dbReference>
<keyword evidence="3" id="KW-1185">Reference proteome</keyword>